<gene>
    <name evidence="1" type="ORF">A2356_01775</name>
</gene>
<proteinExistence type="predicted"/>
<dbReference type="AlphaFoldDB" id="A0A1F6YRU3"/>
<evidence type="ECO:0000313" key="1">
    <source>
        <dbReference type="EMBL" id="OGJ09085.1"/>
    </source>
</evidence>
<reference evidence="1 2" key="1">
    <citation type="journal article" date="2016" name="Nat. Commun.">
        <title>Thousands of microbial genomes shed light on interconnected biogeochemical processes in an aquifer system.</title>
        <authorList>
            <person name="Anantharaman K."/>
            <person name="Brown C.T."/>
            <person name="Hug L.A."/>
            <person name="Sharon I."/>
            <person name="Castelle C.J."/>
            <person name="Probst A.J."/>
            <person name="Thomas B.C."/>
            <person name="Singh A."/>
            <person name="Wilkins M.J."/>
            <person name="Karaoz U."/>
            <person name="Brodie E.L."/>
            <person name="Williams K.H."/>
            <person name="Hubbard S.S."/>
            <person name="Banfield J.F."/>
        </authorList>
    </citation>
    <scope>NUCLEOTIDE SEQUENCE [LARGE SCALE GENOMIC DNA]</scope>
</reference>
<dbReference type="EMBL" id="MFWB01000010">
    <property type="protein sequence ID" value="OGJ09085.1"/>
    <property type="molecule type" value="Genomic_DNA"/>
</dbReference>
<accession>A0A1F6YRU3</accession>
<dbReference type="Proteomes" id="UP000177047">
    <property type="component" value="Unassembled WGS sequence"/>
</dbReference>
<evidence type="ECO:0000313" key="2">
    <source>
        <dbReference type="Proteomes" id="UP000177047"/>
    </source>
</evidence>
<sequence>MSPEQNPNFFPKQSERGLICAPRPLPAVAGAKTKNFPYLSSFLRRGVWGEPTKNGKEIFGFASPFQTTK</sequence>
<name>A0A1F6YRU3_9BACT</name>
<organism evidence="1 2">
    <name type="scientific">Candidatus Nomurabacteria bacterium RIFOXYB1_FULL_39_16</name>
    <dbReference type="NCBI Taxonomy" id="1801803"/>
    <lineage>
        <taxon>Bacteria</taxon>
        <taxon>Candidatus Nomuraibacteriota</taxon>
    </lineage>
</organism>
<protein>
    <submittedName>
        <fullName evidence="1">Uncharacterized protein</fullName>
    </submittedName>
</protein>
<comment type="caution">
    <text evidence="1">The sequence shown here is derived from an EMBL/GenBank/DDBJ whole genome shotgun (WGS) entry which is preliminary data.</text>
</comment>